<organism evidence="1 2">
    <name type="scientific">Methylobacterium frigidaeris</name>
    <dbReference type="NCBI Taxonomy" id="2038277"/>
    <lineage>
        <taxon>Bacteria</taxon>
        <taxon>Pseudomonadati</taxon>
        <taxon>Pseudomonadota</taxon>
        <taxon>Alphaproteobacteria</taxon>
        <taxon>Hyphomicrobiales</taxon>
        <taxon>Methylobacteriaceae</taxon>
        <taxon>Methylobacterium</taxon>
    </lineage>
</organism>
<dbReference type="AlphaFoldDB" id="A0AA37HIY7"/>
<sequence>MSITYPEAWIPGPDGRSRVRQVYRDDESIGRVRRWREEEPGELTGEWFTAERKKGAFYVPIAGEHATFEEALERIVFYSAVQ</sequence>
<name>A0AA37HIY7_9HYPH</name>
<comment type="caution">
    <text evidence="1">The sequence shown here is derived from an EMBL/GenBank/DDBJ whole genome shotgun (WGS) entry which is preliminary data.</text>
</comment>
<proteinExistence type="predicted"/>
<accession>A0AA37HIY7</accession>
<dbReference type="Proteomes" id="UP001055286">
    <property type="component" value="Unassembled WGS sequence"/>
</dbReference>
<reference evidence="1" key="2">
    <citation type="submission" date="2021-08" db="EMBL/GenBank/DDBJ databases">
        <authorList>
            <person name="Tani A."/>
            <person name="Ola A."/>
            <person name="Ogura Y."/>
            <person name="Katsura K."/>
            <person name="Hayashi T."/>
        </authorList>
    </citation>
    <scope>NUCLEOTIDE SEQUENCE</scope>
    <source>
        <strain evidence="1">JCM 32048</strain>
    </source>
</reference>
<keyword evidence="2" id="KW-1185">Reference proteome</keyword>
<evidence type="ECO:0000313" key="2">
    <source>
        <dbReference type="Proteomes" id="UP001055286"/>
    </source>
</evidence>
<dbReference type="EMBL" id="BPQJ01000099">
    <property type="protein sequence ID" value="GJD66972.1"/>
    <property type="molecule type" value="Genomic_DNA"/>
</dbReference>
<evidence type="ECO:0000313" key="1">
    <source>
        <dbReference type="EMBL" id="GJD66972.1"/>
    </source>
</evidence>
<reference evidence="1" key="1">
    <citation type="journal article" date="2016" name="Front. Microbiol.">
        <title>Genome Sequence of the Piezophilic, Mesophilic Sulfate-Reducing Bacterium Desulfovibrio indicus J2T.</title>
        <authorList>
            <person name="Cao J."/>
            <person name="Maignien L."/>
            <person name="Shao Z."/>
            <person name="Alain K."/>
            <person name="Jebbar M."/>
        </authorList>
    </citation>
    <scope>NUCLEOTIDE SEQUENCE</scope>
    <source>
        <strain evidence="1">JCM 32048</strain>
    </source>
</reference>
<protein>
    <submittedName>
        <fullName evidence="1">Uncharacterized protein</fullName>
    </submittedName>
</protein>
<dbReference type="RefSeq" id="WP_099900526.1">
    <property type="nucleotide sequence ID" value="NZ_BPQJ01000099.1"/>
</dbReference>
<gene>
    <name evidence="1" type="ORF">MPEAHAMD_7171</name>
</gene>